<evidence type="ECO:0000313" key="3">
    <source>
        <dbReference type="Proteomes" id="UP000036867"/>
    </source>
</evidence>
<dbReference type="GeneID" id="301135397"/>
<dbReference type="AlphaFoldDB" id="A0A0M0LL71"/>
<name>A0A0M0LL71_9BACL</name>
<evidence type="ECO:0000256" key="1">
    <source>
        <dbReference type="PROSITE-ProRule" id="PRU00339"/>
    </source>
</evidence>
<dbReference type="PROSITE" id="PS50005">
    <property type="entry name" value="TPR"/>
    <property type="match status" value="1"/>
</dbReference>
<dbReference type="RefSeq" id="WP_053415905.1">
    <property type="nucleotide sequence ID" value="NZ_LILB01000001.1"/>
</dbReference>
<comment type="caution">
    <text evidence="2">The sequence shown here is derived from an EMBL/GenBank/DDBJ whole genome shotgun (WGS) entry which is preliminary data.</text>
</comment>
<feature type="repeat" description="TPR" evidence="1">
    <location>
        <begin position="41"/>
        <end position="74"/>
    </location>
</feature>
<dbReference type="Gene3D" id="1.25.40.10">
    <property type="entry name" value="Tetratricopeptide repeat domain"/>
    <property type="match status" value="1"/>
</dbReference>
<keyword evidence="1" id="KW-0802">TPR repeat</keyword>
<proteinExistence type="predicted"/>
<reference evidence="3" key="1">
    <citation type="submission" date="2015-08" db="EMBL/GenBank/DDBJ databases">
        <title>Fjat-10028 dsm 16317.</title>
        <authorList>
            <person name="Liu B."/>
            <person name="Wang J."/>
            <person name="Zhu Y."/>
            <person name="Liu G."/>
            <person name="Chen Q."/>
            <person name="Chen Z."/>
            <person name="Lan J."/>
            <person name="Che J."/>
            <person name="Ge C."/>
            <person name="Shi H."/>
            <person name="Pan Z."/>
            <person name="Liu X."/>
        </authorList>
    </citation>
    <scope>NUCLEOTIDE SEQUENCE [LARGE SCALE GENOMIC DNA]</scope>
    <source>
        <strain evidence="3">DSM 16317</strain>
    </source>
</reference>
<dbReference type="SUPFAM" id="SSF48452">
    <property type="entry name" value="TPR-like"/>
    <property type="match status" value="1"/>
</dbReference>
<dbReference type="STRING" id="263475.AMD00_04680"/>
<dbReference type="InterPro" id="IPR019734">
    <property type="entry name" value="TPR_rpt"/>
</dbReference>
<sequence>MKKYDSYVKKAFRYEVFRFRKKAIEIMEKAVEQPFSKLEIGSGYIYLGLLYRNLKELNRANAYFEQALELCMDEEYPYSPNYKIVLQSLLENGEIEKEEQWRSHLINRATYDKKFKNLKHKKQLS</sequence>
<dbReference type="InterPro" id="IPR011990">
    <property type="entry name" value="TPR-like_helical_dom_sf"/>
</dbReference>
<accession>A0A0M0LL71</accession>
<evidence type="ECO:0000313" key="2">
    <source>
        <dbReference type="EMBL" id="KOO51746.1"/>
    </source>
</evidence>
<dbReference type="OrthoDB" id="2884312at2"/>
<organism evidence="2 3">
    <name type="scientific">Viridibacillus arvi</name>
    <dbReference type="NCBI Taxonomy" id="263475"/>
    <lineage>
        <taxon>Bacteria</taxon>
        <taxon>Bacillati</taxon>
        <taxon>Bacillota</taxon>
        <taxon>Bacilli</taxon>
        <taxon>Bacillales</taxon>
        <taxon>Caryophanaceae</taxon>
        <taxon>Viridibacillus</taxon>
    </lineage>
</organism>
<keyword evidence="3" id="KW-1185">Reference proteome</keyword>
<gene>
    <name evidence="2" type="ORF">AMD00_04680</name>
</gene>
<dbReference type="Proteomes" id="UP000036867">
    <property type="component" value="Unassembled WGS sequence"/>
</dbReference>
<dbReference type="EMBL" id="LILB01000001">
    <property type="protein sequence ID" value="KOO51746.1"/>
    <property type="molecule type" value="Genomic_DNA"/>
</dbReference>
<protein>
    <submittedName>
        <fullName evidence="2">Uncharacterized protein</fullName>
    </submittedName>
</protein>